<feature type="signal peptide" evidence="1">
    <location>
        <begin position="1"/>
        <end position="29"/>
    </location>
</feature>
<keyword evidence="1" id="KW-0732">Signal</keyword>
<evidence type="ECO:0000256" key="1">
    <source>
        <dbReference type="SAM" id="SignalP"/>
    </source>
</evidence>
<evidence type="ECO:0000313" key="2">
    <source>
        <dbReference type="EMBL" id="PKY09787.1"/>
    </source>
</evidence>
<dbReference type="EMBL" id="MXAV01000050">
    <property type="protein sequence ID" value="PKY09787.1"/>
    <property type="molecule type" value="Genomic_DNA"/>
</dbReference>
<dbReference type="InParanoid" id="A0A2I1DIU5"/>
<organism evidence="2 3">
    <name type="scientific">Acidithiobacillus marinus</name>
    <dbReference type="NCBI Taxonomy" id="187490"/>
    <lineage>
        <taxon>Bacteria</taxon>
        <taxon>Pseudomonadati</taxon>
        <taxon>Pseudomonadota</taxon>
        <taxon>Acidithiobacillia</taxon>
        <taxon>Acidithiobacillales</taxon>
        <taxon>Acidithiobacillaceae</taxon>
        <taxon>Acidithiobacillus</taxon>
    </lineage>
</organism>
<keyword evidence="3" id="KW-1185">Reference proteome</keyword>
<gene>
    <name evidence="2" type="ORF">B1757_13155</name>
</gene>
<protein>
    <submittedName>
        <fullName evidence="2">Uncharacterized protein</fullName>
    </submittedName>
</protein>
<comment type="caution">
    <text evidence="2">The sequence shown here is derived from an EMBL/GenBank/DDBJ whole genome shotgun (WGS) entry which is preliminary data.</text>
</comment>
<feature type="chain" id="PRO_5014126667" evidence="1">
    <location>
        <begin position="30"/>
        <end position="238"/>
    </location>
</feature>
<reference evidence="2 3" key="1">
    <citation type="submission" date="2017-03" db="EMBL/GenBank/DDBJ databases">
        <title>Draft genime sequence of the acidophilic sulfur-oxidizing bacterium Acidithiobacillus sp. SH, isolated from seawater.</title>
        <authorList>
            <person name="Sharmin S."/>
            <person name="Tokuhisa M."/>
            <person name="Kanao T."/>
            <person name="Kamimura K."/>
        </authorList>
    </citation>
    <scope>NUCLEOTIDE SEQUENCE [LARGE SCALE GENOMIC DNA]</scope>
    <source>
        <strain evidence="2 3">SH</strain>
    </source>
</reference>
<evidence type="ECO:0000313" key="3">
    <source>
        <dbReference type="Proteomes" id="UP000234329"/>
    </source>
</evidence>
<accession>A0A2I1DIU5</accession>
<sequence>MSMTFSGIATAGITIVALGILANPTAAQAETATPITNSLSTQLHIADLPYSFLREVEGIERDRGTTWTANAVKEAYRPMMRYPGYGITAPFRIRPGHQSNAIETAALVALSMHAPVTAETIVAILPSSAANTSWAYAINHTAYKRIQSAENRKITKKWIKKVEMMYDSLLSEGETKGAIALSTLAVSAETHDRIAYALYRGYLSSMNEGLQNGKPITTQIKSQIESDEKTIAEIWRAE</sequence>
<dbReference type="AlphaFoldDB" id="A0A2I1DIU5"/>
<name>A0A2I1DIU5_9PROT</name>
<dbReference type="Proteomes" id="UP000234329">
    <property type="component" value="Unassembled WGS sequence"/>
</dbReference>
<proteinExistence type="predicted"/>